<feature type="compositionally biased region" description="Low complexity" evidence="1">
    <location>
        <begin position="115"/>
        <end position="132"/>
    </location>
</feature>
<dbReference type="Proteomes" id="UP000612585">
    <property type="component" value="Unassembled WGS sequence"/>
</dbReference>
<gene>
    <name evidence="2" type="ORF">Vau01_009910</name>
</gene>
<organism evidence="2 3">
    <name type="scientific">Virgisporangium aurantiacum</name>
    <dbReference type="NCBI Taxonomy" id="175570"/>
    <lineage>
        <taxon>Bacteria</taxon>
        <taxon>Bacillati</taxon>
        <taxon>Actinomycetota</taxon>
        <taxon>Actinomycetes</taxon>
        <taxon>Micromonosporales</taxon>
        <taxon>Micromonosporaceae</taxon>
        <taxon>Virgisporangium</taxon>
    </lineage>
</organism>
<dbReference type="AlphaFoldDB" id="A0A8J3Z190"/>
<keyword evidence="3" id="KW-1185">Reference proteome</keyword>
<comment type="caution">
    <text evidence="2">The sequence shown here is derived from an EMBL/GenBank/DDBJ whole genome shotgun (WGS) entry which is preliminary data.</text>
</comment>
<evidence type="ECO:0000313" key="2">
    <source>
        <dbReference type="EMBL" id="GIJ53475.1"/>
    </source>
</evidence>
<reference evidence="2" key="1">
    <citation type="submission" date="2021-01" db="EMBL/GenBank/DDBJ databases">
        <title>Whole genome shotgun sequence of Virgisporangium aurantiacum NBRC 16421.</title>
        <authorList>
            <person name="Komaki H."/>
            <person name="Tamura T."/>
        </authorList>
    </citation>
    <scope>NUCLEOTIDE SEQUENCE</scope>
    <source>
        <strain evidence="2">NBRC 16421</strain>
    </source>
</reference>
<evidence type="ECO:0000313" key="3">
    <source>
        <dbReference type="Proteomes" id="UP000612585"/>
    </source>
</evidence>
<dbReference type="EMBL" id="BOPG01000006">
    <property type="protein sequence ID" value="GIJ53475.1"/>
    <property type="molecule type" value="Genomic_DNA"/>
</dbReference>
<feature type="region of interest" description="Disordered" evidence="1">
    <location>
        <begin position="115"/>
        <end position="157"/>
    </location>
</feature>
<proteinExistence type="predicted"/>
<feature type="compositionally biased region" description="Basic and acidic residues" evidence="1">
    <location>
        <begin position="141"/>
        <end position="157"/>
    </location>
</feature>
<protein>
    <submittedName>
        <fullName evidence="2">Uncharacterized protein</fullName>
    </submittedName>
</protein>
<evidence type="ECO:0000256" key="1">
    <source>
        <dbReference type="SAM" id="MobiDB-lite"/>
    </source>
</evidence>
<sequence>MVVRERCRYIRQVAYRRAAERHHSFLRMLAVISATRFVKSSPMSHLHPGDDDMHYCDNSHRWIAPPEIEQRIWAAQVRAHMQEHLVTMGGPPPTESRACVPPRQLYPAHVGRGVAAPPVRRTRPARTAASAGQRVVAVGRPARDATRDPGRDRAAAK</sequence>
<name>A0A8J3Z190_9ACTN</name>
<accession>A0A8J3Z190</accession>